<feature type="non-terminal residue" evidence="1">
    <location>
        <position position="1"/>
    </location>
</feature>
<name>A0A3A4NSC3_ABYX5</name>
<comment type="caution">
    <text evidence="1">The sequence shown here is derived from an EMBL/GenBank/DDBJ whole genome shotgun (WGS) entry which is preliminary data.</text>
</comment>
<dbReference type="AlphaFoldDB" id="A0A3A4NSC3"/>
<sequence length="101" mass="11490">LHFDFRKIEPPKNKGFLQIFDQTQAQSVQNESELDWAKFDMQLKEESGESYVILPVKVPPTMKEPLQVKIESYAKKTCIKGKDKSIVAGKVLQRLLVVANG</sequence>
<accession>A0A3A4NSC3</accession>
<evidence type="ECO:0000313" key="1">
    <source>
        <dbReference type="EMBL" id="RJP18461.1"/>
    </source>
</evidence>
<protein>
    <submittedName>
        <fullName evidence="1">Uncharacterized protein</fullName>
    </submittedName>
</protein>
<evidence type="ECO:0000313" key="2">
    <source>
        <dbReference type="Proteomes" id="UP000265882"/>
    </source>
</evidence>
<organism evidence="1 2">
    <name type="scientific">Abyssobacteria bacterium (strain SURF_5)</name>
    <dbReference type="NCBI Taxonomy" id="2093360"/>
    <lineage>
        <taxon>Bacteria</taxon>
        <taxon>Pseudomonadati</taxon>
        <taxon>Candidatus Hydrogenedentota</taxon>
        <taxon>Candidatus Abyssobacteria</taxon>
    </lineage>
</organism>
<dbReference type="Proteomes" id="UP000265882">
    <property type="component" value="Unassembled WGS sequence"/>
</dbReference>
<gene>
    <name evidence="1" type="ORF">C4520_14515</name>
</gene>
<dbReference type="EMBL" id="QZKU01000101">
    <property type="protein sequence ID" value="RJP18461.1"/>
    <property type="molecule type" value="Genomic_DNA"/>
</dbReference>
<proteinExistence type="predicted"/>
<reference evidence="1 2" key="1">
    <citation type="journal article" date="2017" name="ISME J.">
        <title>Energy and carbon metabolisms in a deep terrestrial subsurface fluid microbial community.</title>
        <authorList>
            <person name="Momper L."/>
            <person name="Jungbluth S.P."/>
            <person name="Lee M.D."/>
            <person name="Amend J.P."/>
        </authorList>
    </citation>
    <scope>NUCLEOTIDE SEQUENCE [LARGE SCALE GENOMIC DNA]</scope>
    <source>
        <strain evidence="1">SURF_5</strain>
    </source>
</reference>